<keyword evidence="12" id="KW-0539">Nucleus</keyword>
<organism evidence="20">
    <name type="scientific">Anthurium amnicola</name>
    <dbReference type="NCBI Taxonomy" id="1678845"/>
    <lineage>
        <taxon>Eukaryota</taxon>
        <taxon>Viridiplantae</taxon>
        <taxon>Streptophyta</taxon>
        <taxon>Embryophyta</taxon>
        <taxon>Tracheophyta</taxon>
        <taxon>Spermatophyta</taxon>
        <taxon>Magnoliopsida</taxon>
        <taxon>Liliopsida</taxon>
        <taxon>Araceae</taxon>
        <taxon>Pothoideae</taxon>
        <taxon>Potheae</taxon>
        <taxon>Anthurium</taxon>
    </lineage>
</organism>
<keyword evidence="9" id="KW-0443">Lipid metabolism</keyword>
<dbReference type="InterPro" id="IPR039298">
    <property type="entry name" value="ACOT13"/>
</dbReference>
<dbReference type="InterPro" id="IPR029069">
    <property type="entry name" value="HotDog_dom_sf"/>
</dbReference>
<dbReference type="GO" id="GO:0005819">
    <property type="term" value="C:spindle"/>
    <property type="evidence" value="ECO:0007669"/>
    <property type="project" value="UniProtKB-SubCell"/>
</dbReference>
<dbReference type="GO" id="GO:0047617">
    <property type="term" value="F:fatty acyl-CoA hydrolase activity"/>
    <property type="evidence" value="ECO:0007669"/>
    <property type="project" value="InterPro"/>
</dbReference>
<evidence type="ECO:0000256" key="2">
    <source>
        <dbReference type="ARBA" id="ARBA00004173"/>
    </source>
</evidence>
<evidence type="ECO:0000256" key="8">
    <source>
        <dbReference type="ARBA" id="ARBA00022990"/>
    </source>
</evidence>
<dbReference type="GO" id="GO:0005739">
    <property type="term" value="C:mitochondrion"/>
    <property type="evidence" value="ECO:0007669"/>
    <property type="project" value="UniProtKB-SubCell"/>
</dbReference>
<evidence type="ECO:0000256" key="6">
    <source>
        <dbReference type="ARBA" id="ARBA00022490"/>
    </source>
</evidence>
<comment type="catalytic activity">
    <reaction evidence="13">
        <text>a fatty acyl-CoA + H2O = a fatty acid + CoA + H(+)</text>
        <dbReference type="Rhea" id="RHEA:16781"/>
        <dbReference type="ChEBI" id="CHEBI:15377"/>
        <dbReference type="ChEBI" id="CHEBI:15378"/>
        <dbReference type="ChEBI" id="CHEBI:28868"/>
        <dbReference type="ChEBI" id="CHEBI:57287"/>
        <dbReference type="ChEBI" id="CHEBI:77636"/>
    </reaction>
    <physiologicalReaction direction="left-to-right" evidence="13">
        <dbReference type="Rhea" id="RHEA:16782"/>
    </physiologicalReaction>
</comment>
<dbReference type="InterPro" id="IPR006683">
    <property type="entry name" value="Thioestr_dom"/>
</dbReference>
<dbReference type="GO" id="GO:0006629">
    <property type="term" value="P:lipid metabolic process"/>
    <property type="evidence" value="ECO:0007669"/>
    <property type="project" value="UniProtKB-KW"/>
</dbReference>
<comment type="function">
    <text evidence="14">Catalyzes the hydrolysis of acyl-CoAs into free fatty acids and coenzyme A (CoASH), regulating their respective intracellular levels. Has acyl-CoA thioesterase activity towards medium (C12) and long-chain (C18) fatty acyl-CoA substrates. Can also hydrolyze 3-hydroxyphenylacetyl-CoA and 3,4-dihydroxyphenylacetyl-CoA (in vitro). May play a role in controlling adaptive thermogenesis.</text>
</comment>
<dbReference type="PANTHER" id="PTHR21660">
    <property type="entry name" value="THIOESTERASE SUPERFAMILY MEMBER-RELATED"/>
    <property type="match status" value="1"/>
</dbReference>
<dbReference type="SUPFAM" id="SSF54637">
    <property type="entry name" value="Thioesterase/thiol ester dehydrase-isomerase"/>
    <property type="match status" value="1"/>
</dbReference>
<gene>
    <name evidence="20" type="primary">ACOT13_6</name>
    <name evidence="20" type="ORF">g.26886</name>
</gene>
<keyword evidence="8" id="KW-0007">Acetylation</keyword>
<evidence type="ECO:0000256" key="11">
    <source>
        <dbReference type="ARBA" id="ARBA00023212"/>
    </source>
</evidence>
<evidence type="ECO:0000259" key="19">
    <source>
        <dbReference type="Pfam" id="PF03061"/>
    </source>
</evidence>
<dbReference type="Gene3D" id="3.10.129.10">
    <property type="entry name" value="Hotdog Thioesterase"/>
    <property type="match status" value="1"/>
</dbReference>
<dbReference type="GO" id="GO:0005634">
    <property type="term" value="C:nucleus"/>
    <property type="evidence" value="ECO:0007669"/>
    <property type="project" value="UniProtKB-SubCell"/>
</dbReference>
<comment type="similarity">
    <text evidence="5">Belongs to the thioesterase PaaI family.</text>
</comment>
<dbReference type="EMBL" id="GDJX01017231">
    <property type="protein sequence ID" value="JAT50705.1"/>
    <property type="molecule type" value="Transcribed_RNA"/>
</dbReference>
<proteinExistence type="inferred from homology"/>
<dbReference type="AlphaFoldDB" id="A0A1D1Y7U4"/>
<evidence type="ECO:0000256" key="15">
    <source>
        <dbReference type="ARBA" id="ARBA00064709"/>
    </source>
</evidence>
<dbReference type="GO" id="GO:0005829">
    <property type="term" value="C:cytosol"/>
    <property type="evidence" value="ECO:0007669"/>
    <property type="project" value="UniProtKB-SubCell"/>
</dbReference>
<evidence type="ECO:0000313" key="20">
    <source>
        <dbReference type="EMBL" id="JAT50705.1"/>
    </source>
</evidence>
<keyword evidence="11" id="KW-0206">Cytoskeleton</keyword>
<dbReference type="CDD" id="cd03443">
    <property type="entry name" value="PaaI_thioesterase"/>
    <property type="match status" value="1"/>
</dbReference>
<keyword evidence="10" id="KW-0496">Mitochondrion</keyword>
<keyword evidence="7" id="KW-0378">Hydrolase</keyword>
<evidence type="ECO:0000256" key="16">
    <source>
        <dbReference type="ARBA" id="ARBA00067273"/>
    </source>
</evidence>
<evidence type="ECO:0000256" key="13">
    <source>
        <dbReference type="ARBA" id="ARBA00052976"/>
    </source>
</evidence>
<keyword evidence="6" id="KW-0963">Cytoplasm</keyword>
<evidence type="ECO:0000256" key="1">
    <source>
        <dbReference type="ARBA" id="ARBA00004123"/>
    </source>
</evidence>
<evidence type="ECO:0000256" key="7">
    <source>
        <dbReference type="ARBA" id="ARBA00022801"/>
    </source>
</evidence>
<dbReference type="Pfam" id="PF03061">
    <property type="entry name" value="4HBT"/>
    <property type="match status" value="1"/>
</dbReference>
<comment type="subunit">
    <text evidence="15">Homotetramer. Interacts with PCTP.</text>
</comment>
<protein>
    <recommendedName>
        <fullName evidence="16">Acyl-coenzyme A thioesterase 13</fullName>
    </recommendedName>
    <alternativeName>
        <fullName evidence="17">Hotdog-fold thioesterase superfamily member 2</fullName>
    </alternativeName>
    <alternativeName>
        <fullName evidence="18">Thioesterase superfamily member 2</fullName>
    </alternativeName>
</protein>
<feature type="domain" description="Thioesterase" evidence="19">
    <location>
        <begin position="69"/>
        <end position="136"/>
    </location>
</feature>
<feature type="non-terminal residue" evidence="20">
    <location>
        <position position="1"/>
    </location>
</feature>
<dbReference type="PANTHER" id="PTHR21660:SF1">
    <property type="entry name" value="ACYL-COENZYME A THIOESTERASE 13"/>
    <property type="match status" value="1"/>
</dbReference>
<dbReference type="FunFam" id="3.10.129.10:FF:000021">
    <property type="entry name" value="Acyl-coenzyme A thioesterase 13"/>
    <property type="match status" value="1"/>
</dbReference>
<evidence type="ECO:0000256" key="4">
    <source>
        <dbReference type="ARBA" id="ARBA00004514"/>
    </source>
</evidence>
<name>A0A1D1Y7U4_9ARAE</name>
<evidence type="ECO:0000256" key="3">
    <source>
        <dbReference type="ARBA" id="ARBA00004186"/>
    </source>
</evidence>
<reference evidence="20" key="1">
    <citation type="submission" date="2015-07" db="EMBL/GenBank/DDBJ databases">
        <title>Transcriptome Assembly of Anthurium amnicola.</title>
        <authorList>
            <person name="Suzuki J."/>
        </authorList>
    </citation>
    <scope>NUCLEOTIDE SEQUENCE</scope>
</reference>
<evidence type="ECO:0000256" key="12">
    <source>
        <dbReference type="ARBA" id="ARBA00023242"/>
    </source>
</evidence>
<comment type="subcellular location">
    <subcellularLocation>
        <location evidence="3">Cytoplasm</location>
        <location evidence="3">Cytoskeleton</location>
        <location evidence="3">Spindle</location>
    </subcellularLocation>
    <subcellularLocation>
        <location evidence="4">Cytoplasm</location>
        <location evidence="4">Cytosol</location>
    </subcellularLocation>
    <subcellularLocation>
        <location evidence="2">Mitochondrion</location>
    </subcellularLocation>
    <subcellularLocation>
        <location evidence="1">Nucleus</location>
    </subcellularLocation>
</comment>
<accession>A0A1D1Y7U4</accession>
<evidence type="ECO:0000256" key="14">
    <source>
        <dbReference type="ARBA" id="ARBA00058205"/>
    </source>
</evidence>
<evidence type="ECO:0000256" key="10">
    <source>
        <dbReference type="ARBA" id="ARBA00023128"/>
    </source>
</evidence>
<evidence type="ECO:0000256" key="5">
    <source>
        <dbReference type="ARBA" id="ARBA00008324"/>
    </source>
</evidence>
<evidence type="ECO:0000256" key="17">
    <source>
        <dbReference type="ARBA" id="ARBA00081533"/>
    </source>
</evidence>
<evidence type="ECO:0000256" key="18">
    <source>
        <dbReference type="ARBA" id="ARBA00083956"/>
    </source>
</evidence>
<evidence type="ECO:0000256" key="9">
    <source>
        <dbReference type="ARBA" id="ARBA00023098"/>
    </source>
</evidence>
<sequence length="156" mass="16585">DRRAAAAKRWLEETVSKVPADAGEAEKGGFFNGVSMWRLQVVGAGGGRAVCAFRVPRHLTDGDGNWRAGAIATLIDTVGAAAILSSVGTLDISVDFDISYFSPAKAEEEVEIEASVLEHKGRLTYVVVAIRKKGGGALVALGKQWMSSTRPRQSKL</sequence>